<evidence type="ECO:0000256" key="5">
    <source>
        <dbReference type="ARBA" id="ARBA00022692"/>
    </source>
</evidence>
<evidence type="ECO:0000256" key="8">
    <source>
        <dbReference type="ARBA" id="ARBA00022989"/>
    </source>
</evidence>
<organism evidence="16 17">
    <name type="scientific">Ficus carica</name>
    <name type="common">Common fig</name>
    <dbReference type="NCBI Taxonomy" id="3494"/>
    <lineage>
        <taxon>Eukaryota</taxon>
        <taxon>Viridiplantae</taxon>
        <taxon>Streptophyta</taxon>
        <taxon>Embryophyta</taxon>
        <taxon>Tracheophyta</taxon>
        <taxon>Spermatophyta</taxon>
        <taxon>Magnoliopsida</taxon>
        <taxon>eudicotyledons</taxon>
        <taxon>Gunneridae</taxon>
        <taxon>Pentapetalae</taxon>
        <taxon>rosids</taxon>
        <taxon>fabids</taxon>
        <taxon>Rosales</taxon>
        <taxon>Moraceae</taxon>
        <taxon>Ficeae</taxon>
        <taxon>Ficus</taxon>
    </lineage>
</organism>
<dbReference type="FunFam" id="3.80.10.10:FF:001347">
    <property type="entry name" value="LRR receptor-like serine/threonine-protein kinase GSO2"/>
    <property type="match status" value="1"/>
</dbReference>
<evidence type="ECO:0000256" key="4">
    <source>
        <dbReference type="ARBA" id="ARBA00022614"/>
    </source>
</evidence>
<accession>A0AA88DYY1</accession>
<keyword evidence="11" id="KW-0325">Glycoprotein</keyword>
<dbReference type="Pfam" id="PF08263">
    <property type="entry name" value="LRRNT_2"/>
    <property type="match status" value="1"/>
</dbReference>
<dbReference type="EMBL" id="BTGU01000178">
    <property type="protein sequence ID" value="GMN64418.1"/>
    <property type="molecule type" value="Genomic_DNA"/>
</dbReference>
<evidence type="ECO:0000256" key="7">
    <source>
        <dbReference type="ARBA" id="ARBA00022737"/>
    </source>
</evidence>
<dbReference type="PANTHER" id="PTHR48063">
    <property type="entry name" value="LRR RECEPTOR-LIKE KINASE"/>
    <property type="match status" value="1"/>
</dbReference>
<evidence type="ECO:0008006" key="18">
    <source>
        <dbReference type="Google" id="ProtNLM"/>
    </source>
</evidence>
<keyword evidence="3" id="KW-1003">Cell membrane</keyword>
<dbReference type="SUPFAM" id="SSF52058">
    <property type="entry name" value="L domain-like"/>
    <property type="match status" value="4"/>
</dbReference>
<evidence type="ECO:0000259" key="15">
    <source>
        <dbReference type="Pfam" id="PF23598"/>
    </source>
</evidence>
<keyword evidence="17" id="KW-1185">Reference proteome</keyword>
<comment type="subcellular location">
    <subcellularLocation>
        <location evidence="1">Cell membrane</location>
        <topology evidence="1">Single-pass type I membrane protein</topology>
    </subcellularLocation>
</comment>
<keyword evidence="8 12" id="KW-1133">Transmembrane helix</keyword>
<dbReference type="Gene3D" id="3.80.10.10">
    <property type="entry name" value="Ribonuclease Inhibitor"/>
    <property type="match status" value="4"/>
</dbReference>
<dbReference type="InterPro" id="IPR046956">
    <property type="entry name" value="RLP23-like"/>
</dbReference>
<dbReference type="FunFam" id="3.80.10.10:FF:000095">
    <property type="entry name" value="LRR receptor-like serine/threonine-protein kinase GSO1"/>
    <property type="match status" value="1"/>
</dbReference>
<dbReference type="PRINTS" id="PR00019">
    <property type="entry name" value="LEURICHRPT"/>
</dbReference>
<feature type="chain" id="PRO_5041726280" description="Leucine-rich repeat-containing N-terminal plant-type domain-containing protein" evidence="13">
    <location>
        <begin position="22"/>
        <end position="1059"/>
    </location>
</feature>
<dbReference type="AlphaFoldDB" id="A0AA88DYY1"/>
<dbReference type="Pfam" id="PF13855">
    <property type="entry name" value="LRR_8"/>
    <property type="match status" value="1"/>
</dbReference>
<feature type="domain" description="Disease resistance R13L4/SHOC-2-like LRR" evidence="15">
    <location>
        <begin position="105"/>
        <end position="323"/>
    </location>
</feature>
<feature type="transmembrane region" description="Helical" evidence="12">
    <location>
        <begin position="1001"/>
        <end position="1024"/>
    </location>
</feature>
<evidence type="ECO:0000256" key="12">
    <source>
        <dbReference type="SAM" id="Phobius"/>
    </source>
</evidence>
<evidence type="ECO:0000256" key="10">
    <source>
        <dbReference type="ARBA" id="ARBA00023170"/>
    </source>
</evidence>
<protein>
    <recommendedName>
        <fullName evidence="18">Leucine-rich repeat-containing N-terminal plant-type domain-containing protein</fullName>
    </recommendedName>
</protein>
<keyword evidence="10" id="KW-0675">Receptor</keyword>
<dbReference type="Proteomes" id="UP001187192">
    <property type="component" value="Unassembled WGS sequence"/>
</dbReference>
<sequence length="1059" mass="117184">MRMRVLLAVLVFLCSKTHLHAVSEGTGNDRHQVRQCIEAERVALLNFKQGLVDPSNYLSSWTNSSNQDCCTWTTIRCDNQTNHVIMLDFTDTGFYEIGGVIGPSLVELQYLEHLDFSWNHFTQIPKFLGSFKRLTYLGLISQISGTIPSQLGNLTKLQFLSLGSASEGSSQLIVDNLEWLSHLPSLTSFELYGANFTKAGFQSFQMPPSLSALQLSLCQFPEVNTSSLSHINSSDSLKTLSMVGNSIRSSTINWLLNSSSDLVDLTLSANYVIGIVTPFSLGKLAKLEHLDLDLSQMIADNLEWLAHLPSLTTFSLSSANFTKAGIQSFKLPPSLSSLELWGCQFPQVDSVLPLSFPNSSNFLTSLSMYDSPIHPSAIAWFLNSSSNLVNLTIESCSIDGSLPNSFQKLNSLERFDLLSNRRLGNQIPKSLGNLTNLHTFDLGGNNLNRTLQDLLESLSGCLRNSLKFLYLEDNQLGGMILDDDGTFPSVQVLDLSYNLLDGPFPSSLSRFPNLVAFYLVGNRLTGSLPDLSTMSSLRVFDASYNKFNGTLTESIGQLHNLARLDISSNSLVGIVSEVHFLNLLYLKHLDLSSNSLTFRFNSNWLPSFQLTGLCLGSCKLGPEFPKWLRNQFNLSRLDISNSGISDAIPNWFSNISLKLQYLDLSSNLINSTLPNFPLMSGAFHVNLSFNQFHGPVPLSLSNAMKLYLSNNTFSGFTSFLCGTTDAATSVLDLSNNLLFGSLPDCWGNLKYLGVLKLDNNELSGVIPSSIALLNQLTYLNLRHNNFSGSVPPLLKNCTNLQVLQAGENNWKGEIPTWIGESLMNLVFLGGHGRSSYTTTEFIIWKGVEYKFEEILGLLRIIDLSSNRLIGEIPKELKNLAELVQLNLSRNYLSGAIPKNIGMLNNLESLDLSHNKLCGKIPESLAQVSTLDYLDLSCNRLSGRIPTSTQLQSFNASSYRGNLELCGQPLTLVCPGDETFKGAPNSNEDYVEDGGESLDMSWLRLGIGVGFAVGFCGVCGNLLLYTSWRLAYFRFLDDLGDWLYVIIAVKWTTFKRRFSR</sequence>
<reference evidence="16" key="1">
    <citation type="submission" date="2023-07" db="EMBL/GenBank/DDBJ databases">
        <title>draft genome sequence of fig (Ficus carica).</title>
        <authorList>
            <person name="Takahashi T."/>
            <person name="Nishimura K."/>
        </authorList>
    </citation>
    <scope>NUCLEOTIDE SEQUENCE</scope>
</reference>
<evidence type="ECO:0000256" key="2">
    <source>
        <dbReference type="ARBA" id="ARBA00009592"/>
    </source>
</evidence>
<dbReference type="InterPro" id="IPR001611">
    <property type="entry name" value="Leu-rich_rpt"/>
</dbReference>
<dbReference type="SMART" id="SM00369">
    <property type="entry name" value="LRR_TYP"/>
    <property type="match status" value="8"/>
</dbReference>
<feature type="domain" description="Leucine-rich repeat-containing N-terminal plant-type" evidence="14">
    <location>
        <begin position="39"/>
        <end position="78"/>
    </location>
</feature>
<dbReference type="GO" id="GO:0005886">
    <property type="term" value="C:plasma membrane"/>
    <property type="evidence" value="ECO:0007669"/>
    <property type="project" value="UniProtKB-SubCell"/>
</dbReference>
<dbReference type="PANTHER" id="PTHR48063:SF101">
    <property type="entry name" value="LRR RECEPTOR-LIKE SERINE_THREONINE-PROTEIN KINASE FLS2"/>
    <property type="match status" value="1"/>
</dbReference>
<evidence type="ECO:0000256" key="6">
    <source>
        <dbReference type="ARBA" id="ARBA00022729"/>
    </source>
</evidence>
<dbReference type="InterPro" id="IPR032675">
    <property type="entry name" value="LRR_dom_sf"/>
</dbReference>
<comment type="caution">
    <text evidence="16">The sequence shown here is derived from an EMBL/GenBank/DDBJ whole genome shotgun (WGS) entry which is preliminary data.</text>
</comment>
<keyword evidence="9 12" id="KW-0472">Membrane</keyword>
<dbReference type="InterPro" id="IPR055414">
    <property type="entry name" value="LRR_R13L4/SHOC2-like"/>
</dbReference>
<evidence type="ECO:0000256" key="9">
    <source>
        <dbReference type="ARBA" id="ARBA00023136"/>
    </source>
</evidence>
<keyword evidence="7" id="KW-0677">Repeat</keyword>
<dbReference type="SMART" id="SM00365">
    <property type="entry name" value="LRR_SD22"/>
    <property type="match status" value="5"/>
</dbReference>
<keyword evidence="4" id="KW-0433">Leucine-rich repeat</keyword>
<keyword evidence="6 13" id="KW-0732">Signal</keyword>
<evidence type="ECO:0000313" key="16">
    <source>
        <dbReference type="EMBL" id="GMN64418.1"/>
    </source>
</evidence>
<evidence type="ECO:0000259" key="14">
    <source>
        <dbReference type="Pfam" id="PF08263"/>
    </source>
</evidence>
<comment type="similarity">
    <text evidence="2">Belongs to the RLP family.</text>
</comment>
<dbReference type="InterPro" id="IPR013210">
    <property type="entry name" value="LRR_N_plant-typ"/>
</dbReference>
<feature type="signal peptide" evidence="13">
    <location>
        <begin position="1"/>
        <end position="21"/>
    </location>
</feature>
<dbReference type="InterPro" id="IPR003591">
    <property type="entry name" value="Leu-rich_rpt_typical-subtyp"/>
</dbReference>
<evidence type="ECO:0000256" key="11">
    <source>
        <dbReference type="ARBA" id="ARBA00023180"/>
    </source>
</evidence>
<evidence type="ECO:0000256" key="13">
    <source>
        <dbReference type="SAM" id="SignalP"/>
    </source>
</evidence>
<dbReference type="PROSITE" id="PS51450">
    <property type="entry name" value="LRR"/>
    <property type="match status" value="2"/>
</dbReference>
<proteinExistence type="inferred from homology"/>
<evidence type="ECO:0000256" key="1">
    <source>
        <dbReference type="ARBA" id="ARBA00004251"/>
    </source>
</evidence>
<evidence type="ECO:0000256" key="3">
    <source>
        <dbReference type="ARBA" id="ARBA00022475"/>
    </source>
</evidence>
<dbReference type="Pfam" id="PF23598">
    <property type="entry name" value="LRR_14"/>
    <property type="match status" value="1"/>
</dbReference>
<evidence type="ECO:0000313" key="17">
    <source>
        <dbReference type="Proteomes" id="UP001187192"/>
    </source>
</evidence>
<keyword evidence="5 12" id="KW-0812">Transmembrane</keyword>
<gene>
    <name evidence="16" type="ORF">TIFTF001_033486</name>
</gene>
<dbReference type="Pfam" id="PF00560">
    <property type="entry name" value="LRR_1"/>
    <property type="match status" value="6"/>
</dbReference>
<name>A0AA88DYY1_FICCA</name>